<organism evidence="1 2">
    <name type="scientific">Dioscorea alata</name>
    <name type="common">Purple yam</name>
    <dbReference type="NCBI Taxonomy" id="55571"/>
    <lineage>
        <taxon>Eukaryota</taxon>
        <taxon>Viridiplantae</taxon>
        <taxon>Streptophyta</taxon>
        <taxon>Embryophyta</taxon>
        <taxon>Tracheophyta</taxon>
        <taxon>Spermatophyta</taxon>
        <taxon>Magnoliopsida</taxon>
        <taxon>Liliopsida</taxon>
        <taxon>Dioscoreales</taxon>
        <taxon>Dioscoreaceae</taxon>
        <taxon>Dioscorea</taxon>
    </lineage>
</organism>
<dbReference type="EMBL" id="CM037024">
    <property type="protein sequence ID" value="KAH7663211.1"/>
    <property type="molecule type" value="Genomic_DNA"/>
</dbReference>
<comment type="caution">
    <text evidence="1">The sequence shown here is derived from an EMBL/GenBank/DDBJ whole genome shotgun (WGS) entry which is preliminary data.</text>
</comment>
<accession>A0ACB7UR88</accession>
<protein>
    <submittedName>
        <fullName evidence="1">Uncharacterized protein</fullName>
    </submittedName>
</protein>
<evidence type="ECO:0000313" key="2">
    <source>
        <dbReference type="Proteomes" id="UP000827976"/>
    </source>
</evidence>
<name>A0ACB7UR88_DIOAL</name>
<gene>
    <name evidence="1" type="ORF">IHE45_14G038000</name>
</gene>
<reference evidence="2" key="1">
    <citation type="journal article" date="2022" name="Nat. Commun.">
        <title>Chromosome evolution and the genetic basis of agronomically important traits in greater yam.</title>
        <authorList>
            <person name="Bredeson J.V."/>
            <person name="Lyons J.B."/>
            <person name="Oniyinde I.O."/>
            <person name="Okereke N.R."/>
            <person name="Kolade O."/>
            <person name="Nnabue I."/>
            <person name="Nwadili C.O."/>
            <person name="Hribova E."/>
            <person name="Parker M."/>
            <person name="Nwogha J."/>
            <person name="Shu S."/>
            <person name="Carlson J."/>
            <person name="Kariba R."/>
            <person name="Muthemba S."/>
            <person name="Knop K."/>
            <person name="Barton G.J."/>
            <person name="Sherwood A.V."/>
            <person name="Lopez-Montes A."/>
            <person name="Asiedu R."/>
            <person name="Jamnadass R."/>
            <person name="Muchugi A."/>
            <person name="Goodstein D."/>
            <person name="Egesi C.N."/>
            <person name="Featherston J."/>
            <person name="Asfaw A."/>
            <person name="Simpson G.G."/>
            <person name="Dolezel J."/>
            <person name="Hendre P.S."/>
            <person name="Van Deynze A."/>
            <person name="Kumar P.L."/>
            <person name="Obidiegwu J.E."/>
            <person name="Bhattacharjee R."/>
            <person name="Rokhsar D.S."/>
        </authorList>
    </citation>
    <scope>NUCLEOTIDE SEQUENCE [LARGE SCALE GENOMIC DNA]</scope>
    <source>
        <strain evidence="2">cv. TDa95/00328</strain>
    </source>
</reference>
<sequence length="155" mass="17038">MNSRKGALVSRNNNGFHGTHFSNIYNHNSSSLPSYHHPFSLSSYTTPMNQPPLLPLPLGKSPPIRSAPAKSGNTAKRKQNMRKNFKKKDEAIDVFVKPLMVENVYNSPPPSSLPLPRFSLMRTKTSSSSSSCIVEAIGGGMDNVTTEDLRRLLGL</sequence>
<keyword evidence="2" id="KW-1185">Reference proteome</keyword>
<evidence type="ECO:0000313" key="1">
    <source>
        <dbReference type="EMBL" id="KAH7663211.1"/>
    </source>
</evidence>
<proteinExistence type="predicted"/>
<dbReference type="Proteomes" id="UP000827976">
    <property type="component" value="Chromosome 14"/>
</dbReference>